<keyword evidence="2" id="KW-1185">Reference proteome</keyword>
<reference evidence="1" key="2">
    <citation type="submission" date="2020-09" db="EMBL/GenBank/DDBJ databases">
        <authorList>
            <person name="Sun Q."/>
            <person name="Zhou Y."/>
        </authorList>
    </citation>
    <scope>NUCLEOTIDE SEQUENCE</scope>
    <source>
        <strain evidence="1">CGMCC 1.15371</strain>
    </source>
</reference>
<name>A0A8J2VP90_9BACL</name>
<proteinExistence type="predicted"/>
<reference evidence="1" key="1">
    <citation type="journal article" date="2014" name="Int. J. Syst. Evol. Microbiol.">
        <title>Complete genome sequence of Corynebacterium casei LMG S-19264T (=DSM 44701T), isolated from a smear-ripened cheese.</title>
        <authorList>
            <consortium name="US DOE Joint Genome Institute (JGI-PGF)"/>
            <person name="Walter F."/>
            <person name="Albersmeier A."/>
            <person name="Kalinowski J."/>
            <person name="Ruckert C."/>
        </authorList>
    </citation>
    <scope>NUCLEOTIDE SEQUENCE</scope>
    <source>
        <strain evidence="1">CGMCC 1.15371</strain>
    </source>
</reference>
<dbReference type="RefSeq" id="WP_188691065.1">
    <property type="nucleotide sequence ID" value="NZ_BMIR01000004.1"/>
</dbReference>
<accession>A0A8J2VP90</accession>
<dbReference type="Proteomes" id="UP000628775">
    <property type="component" value="Unassembled WGS sequence"/>
</dbReference>
<protein>
    <submittedName>
        <fullName evidence="1">Uncharacterized protein</fullName>
    </submittedName>
</protein>
<sequence>MRVNPFIARNYDSNIYKDNFNVSTLDSLDSDRSFTTEDDVLNQDTYKEQALRRSTSPILVHLSKQADGTITFDRQQMTREEVLSLREGDLKNVAINWAPLELQLASKQSSYSSTDQVAYDLDYFASEYVQFQSQINMRYSGKEQEEQLQKLDDMIYSHVEKYADQFSEMADTFFSENGININKDQFKDSIMDFFQQRKNAYADFIQENKDYAGIKGTENEWLLNDNQFMGEQLRYALDSKHPDVNFISSNGMSIDDLAAVGTVIKETKNADFNSFEIGHNKHRAEISYNKNKSEEEYGVKLGLTAMKYTLITENYHLSDGIKSKLDTAFDNFIKDQNERASDYVKDMQEDPFVRNNEAFAMDWDKELVSNIINKMVSHLQTTDINQSFKNDINVLIELYKSKTEDQKTSGLSRYQSYHNTWAEDNYVDDWNRFVNGLSLSTGIDSSQYELNYQVDLFDTTI</sequence>
<gene>
    <name evidence="1" type="ORF">GCM10011391_13490</name>
</gene>
<comment type="caution">
    <text evidence="1">The sequence shown here is derived from an EMBL/GenBank/DDBJ whole genome shotgun (WGS) entry which is preliminary data.</text>
</comment>
<evidence type="ECO:0000313" key="1">
    <source>
        <dbReference type="EMBL" id="GGE35991.1"/>
    </source>
</evidence>
<dbReference type="AlphaFoldDB" id="A0A8J2VP90"/>
<evidence type="ECO:0000313" key="2">
    <source>
        <dbReference type="Proteomes" id="UP000628775"/>
    </source>
</evidence>
<dbReference type="EMBL" id="BMIR01000004">
    <property type="protein sequence ID" value="GGE35991.1"/>
    <property type="molecule type" value="Genomic_DNA"/>
</dbReference>
<organism evidence="1 2">
    <name type="scientific">Pullulanibacillus camelliae</name>
    <dbReference type="NCBI Taxonomy" id="1707096"/>
    <lineage>
        <taxon>Bacteria</taxon>
        <taxon>Bacillati</taxon>
        <taxon>Bacillota</taxon>
        <taxon>Bacilli</taxon>
        <taxon>Bacillales</taxon>
        <taxon>Sporolactobacillaceae</taxon>
        <taxon>Pullulanibacillus</taxon>
    </lineage>
</organism>